<dbReference type="SMART" id="SM00220">
    <property type="entry name" value="S_TKc"/>
    <property type="match status" value="1"/>
</dbReference>
<accession>A0A2J6QU61</accession>
<dbReference type="Pfam" id="PF00069">
    <property type="entry name" value="Pkinase"/>
    <property type="match status" value="1"/>
</dbReference>
<evidence type="ECO:0000313" key="10">
    <source>
        <dbReference type="Proteomes" id="UP000235786"/>
    </source>
</evidence>
<gene>
    <name evidence="9" type="ORF">L207DRAFT_559356</name>
</gene>
<dbReference type="PROSITE" id="PS50011">
    <property type="entry name" value="PROTEIN_KINASE_DOM"/>
    <property type="match status" value="1"/>
</dbReference>
<reference evidence="9 10" key="1">
    <citation type="submission" date="2016-04" db="EMBL/GenBank/DDBJ databases">
        <title>A degradative enzymes factory behind the ericoid mycorrhizal symbiosis.</title>
        <authorList>
            <consortium name="DOE Joint Genome Institute"/>
            <person name="Martino E."/>
            <person name="Morin E."/>
            <person name="Grelet G."/>
            <person name="Kuo A."/>
            <person name="Kohler A."/>
            <person name="Daghino S."/>
            <person name="Barry K."/>
            <person name="Choi C."/>
            <person name="Cichocki N."/>
            <person name="Clum A."/>
            <person name="Copeland A."/>
            <person name="Hainaut M."/>
            <person name="Haridas S."/>
            <person name="Labutti K."/>
            <person name="Lindquist E."/>
            <person name="Lipzen A."/>
            <person name="Khouja H.-R."/>
            <person name="Murat C."/>
            <person name="Ohm R."/>
            <person name="Olson A."/>
            <person name="Spatafora J."/>
            <person name="Veneault-Fourrey C."/>
            <person name="Henrissat B."/>
            <person name="Grigoriev I."/>
            <person name="Martin F."/>
            <person name="Perotto S."/>
        </authorList>
    </citation>
    <scope>NUCLEOTIDE SEQUENCE [LARGE SCALE GENOMIC DNA]</scope>
    <source>
        <strain evidence="9 10">F</strain>
    </source>
</reference>
<evidence type="ECO:0000256" key="4">
    <source>
        <dbReference type="ARBA" id="ARBA00022777"/>
    </source>
</evidence>
<evidence type="ECO:0000256" key="6">
    <source>
        <dbReference type="PROSITE-ProRule" id="PRU10141"/>
    </source>
</evidence>
<dbReference type="STRING" id="1149755.A0A2J6QU61"/>
<dbReference type="Gene3D" id="3.30.200.20">
    <property type="entry name" value="Phosphorylase Kinase, domain 1"/>
    <property type="match status" value="1"/>
</dbReference>
<keyword evidence="5 6" id="KW-0067">ATP-binding</keyword>
<dbReference type="PANTHER" id="PTHR45646:SF11">
    <property type="entry name" value="SERINE_THREONINE-PROTEIN KINASE DOA"/>
    <property type="match status" value="1"/>
</dbReference>
<feature type="domain" description="Protein kinase" evidence="8">
    <location>
        <begin position="55"/>
        <end position="395"/>
    </location>
</feature>
<sequence length="404" mass="45452">MASTPFPTNPNGGDFGDFVDSDDECEVETDAEPRMRYLQGLYCPLYIGEVLDSRYRIEHKLGWGGFSTVWLAHDVQENKAVALKVSVSGQRGEYELAMQNVIIQTVRDTSNLVTYQAVFSLRGRQGSQHTVFVFPVRGPSLDTICSRIPPTFRVPAAKHLLLGLKNLHNAGIVHRDLNSGAVLWSIDPIDHWTTAEKYQRLGRPRKVPLSEEEGIPGELVESVRFPPDLLRHPVCICDFGLSITSGTRVENTVQLPPLFCAPERLHGVFPSCASDMWSFTCIFAKLYLGVEAIYGGGPSMISRIIGMLGLPLPEHWRGYYGDGTTAHDWWYDQSGQMPRTDILGGYETLEHKIDRLRPEISRDEREHALSIMYRGFAYLPEQRITAAQLLEDPSFNALMSYYNV</sequence>
<evidence type="ECO:0000256" key="7">
    <source>
        <dbReference type="SAM" id="MobiDB-lite"/>
    </source>
</evidence>
<dbReference type="InterPro" id="IPR017441">
    <property type="entry name" value="Protein_kinase_ATP_BS"/>
</dbReference>
<dbReference type="PROSITE" id="PS00107">
    <property type="entry name" value="PROTEIN_KINASE_ATP"/>
    <property type="match status" value="1"/>
</dbReference>
<evidence type="ECO:0000256" key="2">
    <source>
        <dbReference type="ARBA" id="ARBA00022679"/>
    </source>
</evidence>
<dbReference type="AlphaFoldDB" id="A0A2J6QU61"/>
<keyword evidence="1" id="KW-0723">Serine/threonine-protein kinase</keyword>
<dbReference type="SUPFAM" id="SSF56112">
    <property type="entry name" value="Protein kinase-like (PK-like)"/>
    <property type="match status" value="1"/>
</dbReference>
<feature type="binding site" evidence="6">
    <location>
        <position position="84"/>
    </location>
    <ligand>
        <name>ATP</name>
        <dbReference type="ChEBI" id="CHEBI:30616"/>
    </ligand>
</feature>
<dbReference type="GO" id="GO:0005524">
    <property type="term" value="F:ATP binding"/>
    <property type="evidence" value="ECO:0007669"/>
    <property type="project" value="UniProtKB-UniRule"/>
</dbReference>
<dbReference type="InterPro" id="IPR011009">
    <property type="entry name" value="Kinase-like_dom_sf"/>
</dbReference>
<evidence type="ECO:0000256" key="5">
    <source>
        <dbReference type="ARBA" id="ARBA00022840"/>
    </source>
</evidence>
<keyword evidence="2" id="KW-0808">Transferase</keyword>
<name>A0A2J6QU61_HYAVF</name>
<evidence type="ECO:0000256" key="3">
    <source>
        <dbReference type="ARBA" id="ARBA00022741"/>
    </source>
</evidence>
<keyword evidence="3 6" id="KW-0547">Nucleotide-binding</keyword>
<dbReference type="Proteomes" id="UP000235786">
    <property type="component" value="Unassembled WGS sequence"/>
</dbReference>
<dbReference type="PANTHER" id="PTHR45646">
    <property type="entry name" value="SERINE/THREONINE-PROTEIN KINASE DOA-RELATED"/>
    <property type="match status" value="1"/>
</dbReference>
<feature type="compositionally biased region" description="Polar residues" evidence="7">
    <location>
        <begin position="1"/>
        <end position="11"/>
    </location>
</feature>
<dbReference type="InterPro" id="IPR000719">
    <property type="entry name" value="Prot_kinase_dom"/>
</dbReference>
<keyword evidence="10" id="KW-1185">Reference proteome</keyword>
<dbReference type="Gene3D" id="1.10.510.10">
    <property type="entry name" value="Transferase(Phosphotransferase) domain 1"/>
    <property type="match status" value="1"/>
</dbReference>
<proteinExistence type="predicted"/>
<organism evidence="9 10">
    <name type="scientific">Hyaloscypha variabilis (strain UAMH 11265 / GT02V1 / F)</name>
    <name type="common">Meliniomyces variabilis</name>
    <dbReference type="NCBI Taxonomy" id="1149755"/>
    <lineage>
        <taxon>Eukaryota</taxon>
        <taxon>Fungi</taxon>
        <taxon>Dikarya</taxon>
        <taxon>Ascomycota</taxon>
        <taxon>Pezizomycotina</taxon>
        <taxon>Leotiomycetes</taxon>
        <taxon>Helotiales</taxon>
        <taxon>Hyaloscyphaceae</taxon>
        <taxon>Hyaloscypha</taxon>
        <taxon>Hyaloscypha variabilis</taxon>
    </lineage>
</organism>
<dbReference type="GO" id="GO:0005634">
    <property type="term" value="C:nucleus"/>
    <property type="evidence" value="ECO:0007669"/>
    <property type="project" value="TreeGrafter"/>
</dbReference>
<feature type="region of interest" description="Disordered" evidence="7">
    <location>
        <begin position="1"/>
        <end position="20"/>
    </location>
</feature>
<dbReference type="GO" id="GO:0004674">
    <property type="term" value="F:protein serine/threonine kinase activity"/>
    <property type="evidence" value="ECO:0007669"/>
    <property type="project" value="UniProtKB-KW"/>
</dbReference>
<dbReference type="InterPro" id="IPR051175">
    <property type="entry name" value="CLK_kinases"/>
</dbReference>
<dbReference type="OrthoDB" id="5979581at2759"/>
<protein>
    <submittedName>
        <fullName evidence="9">Kinase domain-containing protein</fullName>
    </submittedName>
</protein>
<evidence type="ECO:0000256" key="1">
    <source>
        <dbReference type="ARBA" id="ARBA00022527"/>
    </source>
</evidence>
<dbReference type="EMBL" id="KZ613971">
    <property type="protein sequence ID" value="PMD29808.1"/>
    <property type="molecule type" value="Genomic_DNA"/>
</dbReference>
<dbReference type="GO" id="GO:0043484">
    <property type="term" value="P:regulation of RNA splicing"/>
    <property type="evidence" value="ECO:0007669"/>
    <property type="project" value="TreeGrafter"/>
</dbReference>
<evidence type="ECO:0000259" key="8">
    <source>
        <dbReference type="PROSITE" id="PS50011"/>
    </source>
</evidence>
<keyword evidence="4 9" id="KW-0418">Kinase</keyword>
<evidence type="ECO:0000313" key="9">
    <source>
        <dbReference type="EMBL" id="PMD29808.1"/>
    </source>
</evidence>